<dbReference type="EMBL" id="VWPJ01000004">
    <property type="protein sequence ID" value="KAA5606463.1"/>
    <property type="molecule type" value="Genomic_DNA"/>
</dbReference>
<dbReference type="RefSeq" id="WP_150061532.1">
    <property type="nucleotide sequence ID" value="NZ_JACHII010000006.1"/>
</dbReference>
<dbReference type="Gene3D" id="2.60.40.10">
    <property type="entry name" value="Immunoglobulins"/>
    <property type="match status" value="1"/>
</dbReference>
<keyword evidence="3" id="KW-1185">Reference proteome</keyword>
<dbReference type="InterPro" id="IPR011050">
    <property type="entry name" value="Pectin_lyase_fold/virulence"/>
</dbReference>
<name>A0A5M6IDZ2_9PROT</name>
<dbReference type="InterPro" id="IPR006626">
    <property type="entry name" value="PbH1"/>
</dbReference>
<dbReference type="SUPFAM" id="SSF49899">
    <property type="entry name" value="Concanavalin A-like lectins/glucanases"/>
    <property type="match status" value="1"/>
</dbReference>
<dbReference type="Gene3D" id="2.60.120.200">
    <property type="match status" value="1"/>
</dbReference>
<dbReference type="Gene3D" id="2.160.20.10">
    <property type="entry name" value="Single-stranded right-handed beta-helix, Pectin lyase-like"/>
    <property type="match status" value="1"/>
</dbReference>
<evidence type="ECO:0000259" key="1">
    <source>
        <dbReference type="Pfam" id="PF13229"/>
    </source>
</evidence>
<protein>
    <recommendedName>
        <fullName evidence="1">Right handed beta helix domain-containing protein</fullName>
    </recommendedName>
</protein>
<dbReference type="SUPFAM" id="SSF51126">
    <property type="entry name" value="Pectin lyase-like"/>
    <property type="match status" value="1"/>
</dbReference>
<gene>
    <name evidence="2" type="ORF">F1188_06245</name>
</gene>
<organism evidence="2 3">
    <name type="scientific">Roseospira marina</name>
    <dbReference type="NCBI Taxonomy" id="140057"/>
    <lineage>
        <taxon>Bacteria</taxon>
        <taxon>Pseudomonadati</taxon>
        <taxon>Pseudomonadota</taxon>
        <taxon>Alphaproteobacteria</taxon>
        <taxon>Rhodospirillales</taxon>
        <taxon>Rhodospirillaceae</taxon>
        <taxon>Roseospira</taxon>
    </lineage>
</organism>
<comment type="caution">
    <text evidence="2">The sequence shown here is derived from an EMBL/GenBank/DDBJ whole genome shotgun (WGS) entry which is preliminary data.</text>
</comment>
<dbReference type="Pfam" id="PF13229">
    <property type="entry name" value="Beta_helix"/>
    <property type="match status" value="1"/>
</dbReference>
<proteinExistence type="predicted"/>
<dbReference type="InterPro" id="IPR012334">
    <property type="entry name" value="Pectin_lyas_fold"/>
</dbReference>
<dbReference type="InterPro" id="IPR013783">
    <property type="entry name" value="Ig-like_fold"/>
</dbReference>
<dbReference type="Pfam" id="PF13385">
    <property type="entry name" value="Laminin_G_3"/>
    <property type="match status" value="1"/>
</dbReference>
<dbReference type="Proteomes" id="UP000324065">
    <property type="component" value="Unassembled WGS sequence"/>
</dbReference>
<reference evidence="2 3" key="1">
    <citation type="submission" date="2019-09" db="EMBL/GenBank/DDBJ databases">
        <title>Genome sequence of Roseospira marina, one of the more divergent members of the non-sulfur purple photosynthetic bacterial family, the Rhodospirillaceae.</title>
        <authorList>
            <person name="Meyer T."/>
            <person name="Kyndt J."/>
        </authorList>
    </citation>
    <scope>NUCLEOTIDE SEQUENCE [LARGE SCALE GENOMIC DNA]</scope>
    <source>
        <strain evidence="2 3">DSM 15113</strain>
    </source>
</reference>
<dbReference type="OrthoDB" id="3938151at2"/>
<dbReference type="InterPro" id="IPR013320">
    <property type="entry name" value="ConA-like_dom_sf"/>
</dbReference>
<feature type="domain" description="Right handed beta helix" evidence="1">
    <location>
        <begin position="133"/>
        <end position="298"/>
    </location>
</feature>
<accession>A0A5M6IDZ2</accession>
<sequence>MFTIDVTDHAELMAALQSVQGGETIVLEAGDYGDLHLNAEDVPSLRDLDTTVTITSKDPRAPALFTGLEVTGADNLTFDHLQFSYDAAPGAKWFERPFQVVDVDSVTFRHSTFLGDLAERTGTPVDGYGTGFGLRIADSENITVESSVFATFRQGIVLSNVENSRVTGNAIFNMSGDGIKASELNKSLIEGNYVHDFHASPKDNWHFDLIQIFSNVGRNIRPSSDVTIRGNVLDSGDGIATQSIFIGIGGAHGRRLDRDFHFQDILIENNLIHNAHLNAIAAATTDGLVIRNNTLVHNADINHGRVSIPRIVSSADSTNVQIYDNILPGSVAFSATDPGSGAWNNFVTQDKDPSQPTYVQNVFSDALGGGKTQVLTDLQLRPDSVAAGLGASLDRVDAVPSGDLAPRIELSAARAYMGDPITLDASLAGLEGGPSTAPGAAYAWTIVDDATGAVVADMKGAAVEVTPRDFGSYTVHLTARAADGTVATNATRLEVLDPRLMAHDFTSGRLVDMSGYGGDATIERGARFEEADGRTSLHLSKHATVALDQRGDCDELYGLDAFTIEFGMRRDYLAGGWGDIFRMHTSTEIGVTRQAEIGVSLATQAGEEVQVTTWGAGLRDTDWHLVAVRYEAARGQLDVFVDGALRGTGDITGKTLGPGAWAPTLGNPWKDGFIGDISHITMYATPLPDEALRAAWDAFQAGKIESGMIDLPLSHGPDGMDFGAGGSE</sequence>
<dbReference type="SMART" id="SM00710">
    <property type="entry name" value="PbH1"/>
    <property type="match status" value="6"/>
</dbReference>
<dbReference type="AlphaFoldDB" id="A0A5M6IDZ2"/>
<evidence type="ECO:0000313" key="3">
    <source>
        <dbReference type="Proteomes" id="UP000324065"/>
    </source>
</evidence>
<dbReference type="InterPro" id="IPR039448">
    <property type="entry name" value="Beta_helix"/>
</dbReference>
<evidence type="ECO:0000313" key="2">
    <source>
        <dbReference type="EMBL" id="KAA5606463.1"/>
    </source>
</evidence>